<dbReference type="OrthoDB" id="5951504at2759"/>
<dbReference type="Gene3D" id="1.25.40.10">
    <property type="entry name" value="Tetratricopeptide repeat domain"/>
    <property type="match status" value="2"/>
</dbReference>
<evidence type="ECO:0000256" key="3">
    <source>
        <dbReference type="PROSITE-ProRule" id="PRU00339"/>
    </source>
</evidence>
<dbReference type="Proteomes" id="UP000663829">
    <property type="component" value="Unassembled WGS sequence"/>
</dbReference>
<dbReference type="InterPro" id="IPR011990">
    <property type="entry name" value="TPR-like_helical_dom_sf"/>
</dbReference>
<comment type="caution">
    <text evidence="4">The sequence shown here is derived from an EMBL/GenBank/DDBJ whole genome shotgun (WGS) entry which is preliminary data.</text>
</comment>
<name>A0A816BCX7_9BILA</name>
<dbReference type="PANTHER" id="PTHR45641">
    <property type="entry name" value="TETRATRICOPEPTIDE REPEAT PROTEIN (AFU_ORTHOLOGUE AFUA_6G03870)"/>
    <property type="match status" value="1"/>
</dbReference>
<proteinExistence type="predicted"/>
<evidence type="ECO:0008006" key="7">
    <source>
        <dbReference type="Google" id="ProtNLM"/>
    </source>
</evidence>
<keyword evidence="1" id="KW-0677">Repeat</keyword>
<dbReference type="Pfam" id="PF13424">
    <property type="entry name" value="TPR_12"/>
    <property type="match status" value="1"/>
</dbReference>
<dbReference type="SUPFAM" id="SSF48452">
    <property type="entry name" value="TPR-like"/>
    <property type="match status" value="1"/>
</dbReference>
<dbReference type="InterPro" id="IPR019734">
    <property type="entry name" value="TPR_rpt"/>
</dbReference>
<dbReference type="Proteomes" id="UP000681722">
    <property type="component" value="Unassembled WGS sequence"/>
</dbReference>
<dbReference type="SMART" id="SM00028">
    <property type="entry name" value="TPR"/>
    <property type="match status" value="5"/>
</dbReference>
<keyword evidence="2 3" id="KW-0802">TPR repeat</keyword>
<evidence type="ECO:0000256" key="2">
    <source>
        <dbReference type="ARBA" id="ARBA00022803"/>
    </source>
</evidence>
<evidence type="ECO:0000313" key="5">
    <source>
        <dbReference type="EMBL" id="CAF4492307.1"/>
    </source>
</evidence>
<dbReference type="Pfam" id="PF13181">
    <property type="entry name" value="TPR_8"/>
    <property type="match status" value="1"/>
</dbReference>
<accession>A0A816BCX7</accession>
<dbReference type="EMBL" id="CAJOBC010104527">
    <property type="protein sequence ID" value="CAF4492307.1"/>
    <property type="molecule type" value="Genomic_DNA"/>
</dbReference>
<dbReference type="EMBL" id="CAJNOQ010037804">
    <property type="protein sequence ID" value="CAF1609781.1"/>
    <property type="molecule type" value="Genomic_DNA"/>
</dbReference>
<evidence type="ECO:0000313" key="6">
    <source>
        <dbReference type="Proteomes" id="UP000663829"/>
    </source>
</evidence>
<protein>
    <recommendedName>
        <fullName evidence="7">Tetratricopeptide repeat protein</fullName>
    </recommendedName>
</protein>
<dbReference type="PANTHER" id="PTHR45641:SF19">
    <property type="entry name" value="NEPHROCYSTIN-3"/>
    <property type="match status" value="1"/>
</dbReference>
<evidence type="ECO:0000256" key="1">
    <source>
        <dbReference type="ARBA" id="ARBA00022737"/>
    </source>
</evidence>
<feature type="repeat" description="TPR" evidence="3">
    <location>
        <begin position="162"/>
        <end position="195"/>
    </location>
</feature>
<dbReference type="PROSITE" id="PS50005">
    <property type="entry name" value="TPR"/>
    <property type="match status" value="2"/>
</dbReference>
<organism evidence="4 6">
    <name type="scientific">Didymodactylos carnosus</name>
    <dbReference type="NCBI Taxonomy" id="1234261"/>
    <lineage>
        <taxon>Eukaryota</taxon>
        <taxon>Metazoa</taxon>
        <taxon>Spiralia</taxon>
        <taxon>Gnathifera</taxon>
        <taxon>Rotifera</taxon>
        <taxon>Eurotatoria</taxon>
        <taxon>Bdelloidea</taxon>
        <taxon>Philodinida</taxon>
        <taxon>Philodinidae</taxon>
        <taxon>Didymodactylos</taxon>
    </lineage>
</organism>
<dbReference type="AlphaFoldDB" id="A0A816BCX7"/>
<gene>
    <name evidence="4" type="ORF">GPM918_LOCUS43012</name>
    <name evidence="5" type="ORF">SRO942_LOCUS44393</name>
</gene>
<sequence length="260" mass="30274">MLGAIFRIEKVDYSQRQQIWTVHLLLCNQDSFELKDLMSQMKKEVGDDITSFGWLLHRQGEFHKATKYFQQLLNEPSLSDWDRSVCFRGLGGIALKLKEYDEGLVYYHKALQLFKKLGALEPIGISYMRIGEGHFWKNELDLAISYQQKALIILPSDHPHLTDIYRQMANIYSGKNKFDLAIEYYEKSLNIGMKDLPASHVHFGVTYRNMGTTYHKKGDGKKALECYNKARNIWSKSLPLNHPDIKLLENDIRLVEELKD</sequence>
<feature type="repeat" description="TPR" evidence="3">
    <location>
        <begin position="204"/>
        <end position="237"/>
    </location>
</feature>
<evidence type="ECO:0000313" key="4">
    <source>
        <dbReference type="EMBL" id="CAF1609781.1"/>
    </source>
</evidence>
<reference evidence="4" key="1">
    <citation type="submission" date="2021-02" db="EMBL/GenBank/DDBJ databases">
        <authorList>
            <person name="Nowell W R."/>
        </authorList>
    </citation>
    <scope>NUCLEOTIDE SEQUENCE</scope>
</reference>
<keyword evidence="6" id="KW-1185">Reference proteome</keyword>